<evidence type="ECO:0000313" key="1">
    <source>
        <dbReference type="EMBL" id="KAG9441845.1"/>
    </source>
</evidence>
<gene>
    <name evidence="1" type="ORF">H6P81_017699</name>
</gene>
<comment type="caution">
    <text evidence="1">The sequence shown here is derived from an EMBL/GenBank/DDBJ whole genome shotgun (WGS) entry which is preliminary data.</text>
</comment>
<keyword evidence="2" id="KW-1185">Reference proteome</keyword>
<sequence length="200" mass="23151">MKKGYEATKQWIYLGRKHQPTHFLELLQKCTSSQGFRGVGEFDSEQVQSIVSEEPSNCWSLPLVTLKNLDIKVLINMRNVAHNVWHGVELHYRWFDYDLHKCRLQKQNAKEVIETLADISKKRVGAHDSSTIEVIEANVREAAYLIAETEKMLEIIAQDKFSGLLLSQWQISINGSQASRTMLGIKFRNSSWKLVYLVWK</sequence>
<dbReference type="PANTHER" id="PTHR35307">
    <property type="entry name" value="PROTEIN, PUTATIVE-RELATED"/>
    <property type="match status" value="1"/>
</dbReference>
<evidence type="ECO:0000313" key="2">
    <source>
        <dbReference type="Proteomes" id="UP000825729"/>
    </source>
</evidence>
<proteinExistence type="predicted"/>
<name>A0AAV7DZ10_ARIFI</name>
<organism evidence="1 2">
    <name type="scientific">Aristolochia fimbriata</name>
    <name type="common">White veined hardy Dutchman's pipe vine</name>
    <dbReference type="NCBI Taxonomy" id="158543"/>
    <lineage>
        <taxon>Eukaryota</taxon>
        <taxon>Viridiplantae</taxon>
        <taxon>Streptophyta</taxon>
        <taxon>Embryophyta</taxon>
        <taxon>Tracheophyta</taxon>
        <taxon>Spermatophyta</taxon>
        <taxon>Magnoliopsida</taxon>
        <taxon>Magnoliidae</taxon>
        <taxon>Piperales</taxon>
        <taxon>Aristolochiaceae</taxon>
        <taxon>Aristolochia</taxon>
    </lineage>
</organism>
<dbReference type="Proteomes" id="UP000825729">
    <property type="component" value="Unassembled WGS sequence"/>
</dbReference>
<reference evidence="1 2" key="1">
    <citation type="submission" date="2021-07" db="EMBL/GenBank/DDBJ databases">
        <title>The Aristolochia fimbriata genome: insights into angiosperm evolution, floral development and chemical biosynthesis.</title>
        <authorList>
            <person name="Jiao Y."/>
        </authorList>
    </citation>
    <scope>NUCLEOTIDE SEQUENCE [LARGE SCALE GENOMIC DNA]</scope>
    <source>
        <strain evidence="1">IBCAS-2021</strain>
        <tissue evidence="1">Leaf</tissue>
    </source>
</reference>
<dbReference type="EMBL" id="JAINDJ010000007">
    <property type="protein sequence ID" value="KAG9441845.1"/>
    <property type="molecule type" value="Genomic_DNA"/>
</dbReference>
<dbReference type="AlphaFoldDB" id="A0AAV7DZ10"/>
<dbReference type="PANTHER" id="PTHR35307:SF3">
    <property type="entry name" value="DUF4220 DOMAIN-CONTAINING PROTEIN"/>
    <property type="match status" value="1"/>
</dbReference>
<protein>
    <submittedName>
        <fullName evidence="1">Uncharacterized protein</fullName>
    </submittedName>
</protein>
<accession>A0AAV7DZ10</accession>